<name>A0A8J3DSC2_9HYPH</name>
<dbReference type="AlphaFoldDB" id="A0A8J3DSC2"/>
<accession>A0A8J3DSC2</accession>
<proteinExistence type="predicted"/>
<reference evidence="1" key="1">
    <citation type="journal article" date="2014" name="Int. J. Syst. Evol. Microbiol.">
        <title>Complete genome sequence of Corynebacterium casei LMG S-19264T (=DSM 44701T), isolated from a smear-ripened cheese.</title>
        <authorList>
            <consortium name="US DOE Joint Genome Institute (JGI-PGF)"/>
            <person name="Walter F."/>
            <person name="Albersmeier A."/>
            <person name="Kalinowski J."/>
            <person name="Ruckert C."/>
        </authorList>
    </citation>
    <scope>NUCLEOTIDE SEQUENCE</scope>
    <source>
        <strain evidence="1">KCTC 42249</strain>
    </source>
</reference>
<keyword evidence="2" id="KW-1185">Reference proteome</keyword>
<dbReference type="InterPro" id="IPR011008">
    <property type="entry name" value="Dimeric_a/b-barrel"/>
</dbReference>
<dbReference type="SUPFAM" id="SSF54909">
    <property type="entry name" value="Dimeric alpha+beta barrel"/>
    <property type="match status" value="1"/>
</dbReference>
<dbReference type="Pfam" id="PF07237">
    <property type="entry name" value="DUF1428"/>
    <property type="match status" value="1"/>
</dbReference>
<reference evidence="1" key="2">
    <citation type="submission" date="2020-09" db="EMBL/GenBank/DDBJ databases">
        <authorList>
            <person name="Sun Q."/>
            <person name="Kim S."/>
        </authorList>
    </citation>
    <scope>NUCLEOTIDE SEQUENCE</scope>
    <source>
        <strain evidence="1">KCTC 42249</strain>
    </source>
</reference>
<evidence type="ECO:0000313" key="1">
    <source>
        <dbReference type="EMBL" id="GHD05881.1"/>
    </source>
</evidence>
<gene>
    <name evidence="1" type="ORF">GCM10016234_02610</name>
</gene>
<evidence type="ECO:0008006" key="3">
    <source>
        <dbReference type="Google" id="ProtNLM"/>
    </source>
</evidence>
<comment type="caution">
    <text evidence="1">The sequence shown here is derived from an EMBL/GenBank/DDBJ whole genome shotgun (WGS) entry which is preliminary data.</text>
</comment>
<dbReference type="PIRSF" id="PIRSF007028">
    <property type="entry name" value="UCP007028"/>
    <property type="match status" value="1"/>
</dbReference>
<sequence length="136" mass="15496">MSERTGLLRPCSCTTREEHCHYVDGFLLAVPKDRLDDYKQIAEAAAGLFMEWGATSYMEAVADDVPYGELTSFPRAVMAKDDEVVIFSYITYPSKAVRDAAQKKMMENERMKPMMEDMPFDGKRMIFGGFKAIVER</sequence>
<organism evidence="1 2">
    <name type="scientific">Tianweitania populi</name>
    <dbReference type="NCBI Taxonomy" id="1607949"/>
    <lineage>
        <taxon>Bacteria</taxon>
        <taxon>Pseudomonadati</taxon>
        <taxon>Pseudomonadota</taxon>
        <taxon>Alphaproteobacteria</taxon>
        <taxon>Hyphomicrobiales</taxon>
        <taxon>Phyllobacteriaceae</taxon>
        <taxon>Tianweitania</taxon>
    </lineage>
</organism>
<dbReference type="EMBL" id="BMZQ01000001">
    <property type="protein sequence ID" value="GHD05881.1"/>
    <property type="molecule type" value="Genomic_DNA"/>
</dbReference>
<protein>
    <recommendedName>
        <fullName evidence="3">DUF1428 domain-containing protein</fullName>
    </recommendedName>
</protein>
<dbReference type="Gene3D" id="3.30.70.100">
    <property type="match status" value="1"/>
</dbReference>
<evidence type="ECO:0000313" key="2">
    <source>
        <dbReference type="Proteomes" id="UP000630142"/>
    </source>
</evidence>
<dbReference type="InterPro" id="IPR009874">
    <property type="entry name" value="DUF1428"/>
</dbReference>
<dbReference type="Proteomes" id="UP000630142">
    <property type="component" value="Unassembled WGS sequence"/>
</dbReference>